<dbReference type="InParanoid" id="C5Y7K4"/>
<dbReference type="Gramene" id="EES08958">
    <property type="protein sequence ID" value="EES08958"/>
    <property type="gene ID" value="SORBI_3005G212000"/>
</dbReference>
<protein>
    <recommendedName>
        <fullName evidence="4">Bifunctional inhibitor/plant lipid transfer protein/seed storage helical domain-containing protein</fullName>
    </recommendedName>
</protein>
<keyword evidence="1" id="KW-0732">Signal</keyword>
<sequence>MMAPGKGTLLLLVLAMVICVGCVSGTAASCTKAQKDSVLVLCNGSIKKGKSDPLSKKSMCCKYVRNIDTICIVSLLTDKEKKQYNEYKIRNLRKDCSLAPSAALDLVTV</sequence>
<feature type="signal peptide" evidence="1">
    <location>
        <begin position="1"/>
        <end position="28"/>
    </location>
</feature>
<evidence type="ECO:0000313" key="2">
    <source>
        <dbReference type="EMBL" id="EES08958.2"/>
    </source>
</evidence>
<reference evidence="3" key="2">
    <citation type="journal article" date="2018" name="Plant J.">
        <title>The Sorghum bicolor reference genome: improved assembly, gene annotations, a transcriptome atlas, and signatures of genome organization.</title>
        <authorList>
            <person name="McCormick R.F."/>
            <person name="Truong S.K."/>
            <person name="Sreedasyam A."/>
            <person name="Jenkins J."/>
            <person name="Shu S."/>
            <person name="Sims D."/>
            <person name="Kennedy M."/>
            <person name="Amirebrahimi M."/>
            <person name="Weers B.D."/>
            <person name="McKinley B."/>
            <person name="Mattison A."/>
            <person name="Morishige D.T."/>
            <person name="Grimwood J."/>
            <person name="Schmutz J."/>
            <person name="Mullet J.E."/>
        </authorList>
    </citation>
    <scope>NUCLEOTIDE SEQUENCE [LARGE SCALE GENOMIC DNA]</scope>
    <source>
        <strain evidence="3">cv. BTx623</strain>
    </source>
</reference>
<feature type="chain" id="PRO_5008758524" description="Bifunctional inhibitor/plant lipid transfer protein/seed storage helical domain-containing protein" evidence="1">
    <location>
        <begin position="29"/>
        <end position="109"/>
    </location>
</feature>
<name>C5Y7K4_SORBI</name>
<evidence type="ECO:0008006" key="4">
    <source>
        <dbReference type="Google" id="ProtNLM"/>
    </source>
</evidence>
<organism evidence="2 3">
    <name type="scientific">Sorghum bicolor</name>
    <name type="common">Sorghum</name>
    <name type="synonym">Sorghum vulgare</name>
    <dbReference type="NCBI Taxonomy" id="4558"/>
    <lineage>
        <taxon>Eukaryota</taxon>
        <taxon>Viridiplantae</taxon>
        <taxon>Streptophyta</taxon>
        <taxon>Embryophyta</taxon>
        <taxon>Tracheophyta</taxon>
        <taxon>Spermatophyta</taxon>
        <taxon>Magnoliopsida</taxon>
        <taxon>Liliopsida</taxon>
        <taxon>Poales</taxon>
        <taxon>Poaceae</taxon>
        <taxon>PACMAD clade</taxon>
        <taxon>Panicoideae</taxon>
        <taxon>Andropogonodae</taxon>
        <taxon>Andropogoneae</taxon>
        <taxon>Sorghinae</taxon>
        <taxon>Sorghum</taxon>
    </lineage>
</organism>
<accession>C5Y7K4</accession>
<gene>
    <name evidence="2" type="ORF">SORBI_3005G212000</name>
</gene>
<dbReference type="AlphaFoldDB" id="C5Y7K4"/>
<reference evidence="2 3" key="1">
    <citation type="journal article" date="2009" name="Nature">
        <title>The Sorghum bicolor genome and the diversification of grasses.</title>
        <authorList>
            <person name="Paterson A.H."/>
            <person name="Bowers J.E."/>
            <person name="Bruggmann R."/>
            <person name="Dubchak I."/>
            <person name="Grimwood J."/>
            <person name="Gundlach H."/>
            <person name="Haberer G."/>
            <person name="Hellsten U."/>
            <person name="Mitros T."/>
            <person name="Poliakov A."/>
            <person name="Schmutz J."/>
            <person name="Spannagl M."/>
            <person name="Tang H."/>
            <person name="Wang X."/>
            <person name="Wicker T."/>
            <person name="Bharti A.K."/>
            <person name="Chapman J."/>
            <person name="Feltus F.A."/>
            <person name="Gowik U."/>
            <person name="Grigoriev I.V."/>
            <person name="Lyons E."/>
            <person name="Maher C.A."/>
            <person name="Martis M."/>
            <person name="Narechania A."/>
            <person name="Otillar R.P."/>
            <person name="Penning B.W."/>
            <person name="Salamov A.A."/>
            <person name="Wang Y."/>
            <person name="Zhang L."/>
            <person name="Carpita N.C."/>
            <person name="Freeling M."/>
            <person name="Gingle A.R."/>
            <person name="Hash C.T."/>
            <person name="Keller B."/>
            <person name="Klein P."/>
            <person name="Kresovich S."/>
            <person name="McCann M.C."/>
            <person name="Ming R."/>
            <person name="Peterson D.G."/>
            <person name="Mehboob-ur-Rahman"/>
            <person name="Ware D."/>
            <person name="Westhoff P."/>
            <person name="Mayer K.F."/>
            <person name="Messing J."/>
            <person name="Rokhsar D.S."/>
        </authorList>
    </citation>
    <scope>NUCLEOTIDE SEQUENCE [LARGE SCALE GENOMIC DNA]</scope>
    <source>
        <strain evidence="3">cv. BTx623</strain>
    </source>
</reference>
<evidence type="ECO:0000256" key="1">
    <source>
        <dbReference type="SAM" id="SignalP"/>
    </source>
</evidence>
<dbReference type="HOGENOM" id="CLU_000288_158_1_1"/>
<dbReference type="Proteomes" id="UP000000768">
    <property type="component" value="Chromosome 5"/>
</dbReference>
<dbReference type="PROSITE" id="PS51257">
    <property type="entry name" value="PROKAR_LIPOPROTEIN"/>
    <property type="match status" value="1"/>
</dbReference>
<evidence type="ECO:0000313" key="3">
    <source>
        <dbReference type="Proteomes" id="UP000000768"/>
    </source>
</evidence>
<keyword evidence="3" id="KW-1185">Reference proteome</keyword>
<dbReference type="EMBL" id="CM000764">
    <property type="protein sequence ID" value="EES08958.2"/>
    <property type="molecule type" value="Genomic_DNA"/>
</dbReference>
<proteinExistence type="predicted"/>